<evidence type="ECO:0000313" key="3">
    <source>
        <dbReference type="Proteomes" id="UP000289738"/>
    </source>
</evidence>
<dbReference type="EMBL" id="SDMP01000007">
    <property type="protein sequence ID" value="RYR47026.1"/>
    <property type="molecule type" value="Genomic_DNA"/>
</dbReference>
<gene>
    <name evidence="2" type="ORF">Ahy_A07g032930</name>
</gene>
<proteinExistence type="predicted"/>
<name>A0A445C7V3_ARAHY</name>
<evidence type="ECO:0000313" key="2">
    <source>
        <dbReference type="EMBL" id="RYR47026.1"/>
    </source>
</evidence>
<feature type="region of interest" description="Disordered" evidence="1">
    <location>
        <begin position="38"/>
        <end position="63"/>
    </location>
</feature>
<comment type="caution">
    <text evidence="2">The sequence shown here is derived from an EMBL/GenBank/DDBJ whole genome shotgun (WGS) entry which is preliminary data.</text>
</comment>
<evidence type="ECO:0000256" key="1">
    <source>
        <dbReference type="SAM" id="MobiDB-lite"/>
    </source>
</evidence>
<organism evidence="2 3">
    <name type="scientific">Arachis hypogaea</name>
    <name type="common">Peanut</name>
    <dbReference type="NCBI Taxonomy" id="3818"/>
    <lineage>
        <taxon>Eukaryota</taxon>
        <taxon>Viridiplantae</taxon>
        <taxon>Streptophyta</taxon>
        <taxon>Embryophyta</taxon>
        <taxon>Tracheophyta</taxon>
        <taxon>Spermatophyta</taxon>
        <taxon>Magnoliopsida</taxon>
        <taxon>eudicotyledons</taxon>
        <taxon>Gunneridae</taxon>
        <taxon>Pentapetalae</taxon>
        <taxon>rosids</taxon>
        <taxon>fabids</taxon>
        <taxon>Fabales</taxon>
        <taxon>Fabaceae</taxon>
        <taxon>Papilionoideae</taxon>
        <taxon>50 kb inversion clade</taxon>
        <taxon>dalbergioids sensu lato</taxon>
        <taxon>Dalbergieae</taxon>
        <taxon>Pterocarpus clade</taxon>
        <taxon>Arachis</taxon>
    </lineage>
</organism>
<feature type="compositionally biased region" description="Low complexity" evidence="1">
    <location>
        <begin position="162"/>
        <end position="180"/>
    </location>
</feature>
<protein>
    <submittedName>
        <fullName evidence="2">Uncharacterized protein</fullName>
    </submittedName>
</protein>
<dbReference type="Proteomes" id="UP000289738">
    <property type="component" value="Chromosome A07"/>
</dbReference>
<feature type="region of interest" description="Disordered" evidence="1">
    <location>
        <begin position="82"/>
        <end position="180"/>
    </location>
</feature>
<dbReference type="AlphaFoldDB" id="A0A445C7V3"/>
<keyword evidence="3" id="KW-1185">Reference proteome</keyword>
<accession>A0A445C7V3</accession>
<reference evidence="2 3" key="1">
    <citation type="submission" date="2019-01" db="EMBL/GenBank/DDBJ databases">
        <title>Sequencing of cultivated peanut Arachis hypogaea provides insights into genome evolution and oil improvement.</title>
        <authorList>
            <person name="Chen X."/>
        </authorList>
    </citation>
    <scope>NUCLEOTIDE SEQUENCE [LARGE SCALE GENOMIC DNA]</scope>
    <source>
        <strain evidence="3">cv. Fuhuasheng</strain>
        <tissue evidence="2">Leaves</tissue>
    </source>
</reference>
<feature type="compositionally biased region" description="Polar residues" evidence="1">
    <location>
        <begin position="96"/>
        <end position="109"/>
    </location>
</feature>
<feature type="compositionally biased region" description="Basic residues" evidence="1">
    <location>
        <begin position="135"/>
        <end position="144"/>
    </location>
</feature>
<sequence length="209" mass="23382">MGAYNSKYQFVIHPVLSQEYWQHIDLPPILPPIYKKQIGRPKLKRDKKNDRPKESTPNLHRAPKKYGPIICKYCLKTRHNSRSCSKKNETMAGSAGEQTSSQHPSTGGATETPPVSQPVPDPVMPLSVRPPTIKKLSKKRKNLKRPPPTTQQPPCAQTIVRTPTPNVPSSVSPSPPTSHVHPLCDTSNHASCLLEHYFKVHGLYVNSRH</sequence>